<evidence type="ECO:0000256" key="7">
    <source>
        <dbReference type="ARBA" id="ARBA00039512"/>
    </source>
</evidence>
<evidence type="ECO:0000256" key="6">
    <source>
        <dbReference type="ARBA" id="ARBA00037352"/>
    </source>
</evidence>
<dbReference type="Gene3D" id="3.30.497.10">
    <property type="entry name" value="Antithrombin, subunit I, domain 2"/>
    <property type="match status" value="1"/>
</dbReference>
<evidence type="ECO:0000256" key="4">
    <source>
        <dbReference type="ARBA" id="ARBA00022729"/>
    </source>
</evidence>
<dbReference type="PROSITE" id="PS00284">
    <property type="entry name" value="SERPIN"/>
    <property type="match status" value="1"/>
</dbReference>
<protein>
    <recommendedName>
        <fullName evidence="7">Thyroxine-binding globulin</fullName>
    </recommendedName>
    <alternativeName>
        <fullName evidence="9">Serpin A7</fullName>
    </alternativeName>
    <alternativeName>
        <fullName evidence="8">T4-binding globulin</fullName>
    </alternativeName>
</protein>
<evidence type="ECO:0000256" key="3">
    <source>
        <dbReference type="ARBA" id="ARBA00022525"/>
    </source>
</evidence>
<dbReference type="InterPro" id="IPR023795">
    <property type="entry name" value="Serpin_CS"/>
</dbReference>
<evidence type="ECO:0000256" key="9">
    <source>
        <dbReference type="ARBA" id="ARBA00043177"/>
    </source>
</evidence>
<dbReference type="FunFam" id="2.10.310.10:FF:000001">
    <property type="entry name" value="Serpin family A member 1"/>
    <property type="match status" value="1"/>
</dbReference>
<dbReference type="EMBL" id="JAAKFY010000010">
    <property type="protein sequence ID" value="KAF3851080.1"/>
    <property type="molecule type" value="Genomic_DNA"/>
</dbReference>
<dbReference type="InterPro" id="IPR023796">
    <property type="entry name" value="Serpin_dom"/>
</dbReference>
<keyword evidence="5" id="KW-0325">Glycoprotein</keyword>
<comment type="function">
    <text evidence="6">Major thyroid hormone transport protein in serum.</text>
</comment>
<keyword evidence="4" id="KW-0732">Signal</keyword>
<gene>
    <name evidence="11" type="ORF">F7725_012852</name>
</gene>
<evidence type="ECO:0000256" key="8">
    <source>
        <dbReference type="ARBA" id="ARBA00042967"/>
    </source>
</evidence>
<dbReference type="PANTHER" id="PTHR11461:SF375">
    <property type="entry name" value="THYROXINE-BINDING GLOBULIN"/>
    <property type="match status" value="1"/>
</dbReference>
<evidence type="ECO:0000259" key="10">
    <source>
        <dbReference type="Pfam" id="PF00079"/>
    </source>
</evidence>
<dbReference type="Gene3D" id="2.10.310.10">
    <property type="entry name" value="Serpins superfamily"/>
    <property type="match status" value="1"/>
</dbReference>
<dbReference type="InterPro" id="IPR036186">
    <property type="entry name" value="Serpin_sf"/>
</dbReference>
<sequence>MEGLTLYNLSCVLVDQLFLSDHNLLFAYFSFYFRRYDVSIPKFSIKTSYTLNDVLISMGMNDMFSDLADFSGISEGQKLAIIYFTHIFFPTFHPSHFISVSLQVVHQATLDVDEAGPTAPADTGIRITRRSFQSIPVLKFNRPFMVAILERNTETILFLGKIINPKI</sequence>
<proteinExistence type="inferred from homology"/>
<accession>A0A7J5YNW0</accession>
<keyword evidence="3" id="KW-0964">Secreted</keyword>
<organism evidence="11 12">
    <name type="scientific">Dissostichus mawsoni</name>
    <name type="common">Antarctic cod</name>
    <dbReference type="NCBI Taxonomy" id="36200"/>
    <lineage>
        <taxon>Eukaryota</taxon>
        <taxon>Metazoa</taxon>
        <taxon>Chordata</taxon>
        <taxon>Craniata</taxon>
        <taxon>Vertebrata</taxon>
        <taxon>Euteleostomi</taxon>
        <taxon>Actinopterygii</taxon>
        <taxon>Neopterygii</taxon>
        <taxon>Teleostei</taxon>
        <taxon>Neoteleostei</taxon>
        <taxon>Acanthomorphata</taxon>
        <taxon>Eupercaria</taxon>
        <taxon>Perciformes</taxon>
        <taxon>Notothenioidei</taxon>
        <taxon>Nototheniidae</taxon>
        <taxon>Dissostichus</taxon>
    </lineage>
</organism>
<evidence type="ECO:0000313" key="11">
    <source>
        <dbReference type="EMBL" id="KAF3851080.1"/>
    </source>
</evidence>
<dbReference type="InterPro" id="IPR000215">
    <property type="entry name" value="Serpin_fam"/>
</dbReference>
<evidence type="ECO:0000256" key="2">
    <source>
        <dbReference type="ARBA" id="ARBA00009500"/>
    </source>
</evidence>
<dbReference type="Pfam" id="PF00079">
    <property type="entry name" value="Serpin"/>
    <property type="match status" value="1"/>
</dbReference>
<evidence type="ECO:0000313" key="12">
    <source>
        <dbReference type="Proteomes" id="UP000518266"/>
    </source>
</evidence>
<dbReference type="InterPro" id="IPR042178">
    <property type="entry name" value="Serpin_sf_1"/>
</dbReference>
<feature type="domain" description="Serpin" evidence="10">
    <location>
        <begin position="35"/>
        <end position="165"/>
    </location>
</feature>
<reference evidence="11 12" key="1">
    <citation type="submission" date="2020-03" db="EMBL/GenBank/DDBJ databases">
        <title>Dissostichus mawsoni Genome sequencing and assembly.</title>
        <authorList>
            <person name="Park H."/>
        </authorList>
    </citation>
    <scope>NUCLEOTIDE SEQUENCE [LARGE SCALE GENOMIC DNA]</scope>
    <source>
        <strain evidence="11">DM0001</strain>
        <tissue evidence="11">Muscle</tissue>
    </source>
</reference>
<dbReference type="GO" id="GO:0004867">
    <property type="term" value="F:serine-type endopeptidase inhibitor activity"/>
    <property type="evidence" value="ECO:0007669"/>
    <property type="project" value="InterPro"/>
</dbReference>
<dbReference type="AlphaFoldDB" id="A0A7J5YNW0"/>
<evidence type="ECO:0000256" key="1">
    <source>
        <dbReference type="ARBA" id="ARBA00004613"/>
    </source>
</evidence>
<comment type="similarity">
    <text evidence="2">Belongs to the serpin family.</text>
</comment>
<dbReference type="SUPFAM" id="SSF56574">
    <property type="entry name" value="Serpins"/>
    <property type="match status" value="1"/>
</dbReference>
<evidence type="ECO:0000256" key="5">
    <source>
        <dbReference type="ARBA" id="ARBA00023180"/>
    </source>
</evidence>
<dbReference type="PANTHER" id="PTHR11461">
    <property type="entry name" value="SERINE PROTEASE INHIBITOR, SERPIN"/>
    <property type="match status" value="1"/>
</dbReference>
<dbReference type="Proteomes" id="UP000518266">
    <property type="component" value="Unassembled WGS sequence"/>
</dbReference>
<comment type="caution">
    <text evidence="11">The sequence shown here is derived from an EMBL/GenBank/DDBJ whole genome shotgun (WGS) entry which is preliminary data.</text>
</comment>
<dbReference type="GO" id="GO:0005615">
    <property type="term" value="C:extracellular space"/>
    <property type="evidence" value="ECO:0007669"/>
    <property type="project" value="InterPro"/>
</dbReference>
<keyword evidence="12" id="KW-1185">Reference proteome</keyword>
<comment type="subcellular location">
    <subcellularLocation>
        <location evidence="1">Secreted</location>
    </subcellularLocation>
</comment>
<name>A0A7J5YNW0_DISMA</name>
<dbReference type="OrthoDB" id="671595at2759"/>